<dbReference type="AlphaFoldDB" id="A0A085MQI7"/>
<protein>
    <recommendedName>
        <fullName evidence="3">Mariner Mos1 transposase</fullName>
    </recommendedName>
</protein>
<evidence type="ECO:0008006" key="3">
    <source>
        <dbReference type="Google" id="ProtNLM"/>
    </source>
</evidence>
<organism evidence="2">
    <name type="scientific">Trichuris suis</name>
    <name type="common">pig whipworm</name>
    <dbReference type="NCBI Taxonomy" id="68888"/>
    <lineage>
        <taxon>Eukaryota</taxon>
        <taxon>Metazoa</taxon>
        <taxon>Ecdysozoa</taxon>
        <taxon>Nematoda</taxon>
        <taxon>Enoplea</taxon>
        <taxon>Dorylaimia</taxon>
        <taxon>Trichinellida</taxon>
        <taxon>Trichuridae</taxon>
        <taxon>Trichuris</taxon>
    </lineage>
</organism>
<dbReference type="PANTHER" id="PTHR46060:SF1">
    <property type="entry name" value="MARINER MOS1 TRANSPOSASE-LIKE PROTEIN"/>
    <property type="match status" value="1"/>
</dbReference>
<feature type="compositionally biased region" description="Low complexity" evidence="1">
    <location>
        <begin position="323"/>
        <end position="338"/>
    </location>
</feature>
<reference evidence="2" key="1">
    <citation type="journal article" date="2014" name="Nat. Genet.">
        <title>Genome and transcriptome of the porcine whipworm Trichuris suis.</title>
        <authorList>
            <person name="Jex A.R."/>
            <person name="Nejsum P."/>
            <person name="Schwarz E.M."/>
            <person name="Hu L."/>
            <person name="Young N.D."/>
            <person name="Hall R.S."/>
            <person name="Korhonen P.K."/>
            <person name="Liao S."/>
            <person name="Thamsborg S."/>
            <person name="Xia J."/>
            <person name="Xu P."/>
            <person name="Wang S."/>
            <person name="Scheerlinck J.P."/>
            <person name="Hofmann A."/>
            <person name="Sternberg P.W."/>
            <person name="Wang J."/>
            <person name="Gasser R.B."/>
        </authorList>
    </citation>
    <scope>NUCLEOTIDE SEQUENCE [LARGE SCALE GENOMIC DNA]</scope>
    <source>
        <strain evidence="2">DCEP-RM93F</strain>
    </source>
</reference>
<feature type="non-terminal residue" evidence="2">
    <location>
        <position position="379"/>
    </location>
</feature>
<feature type="compositionally biased region" description="Polar residues" evidence="1">
    <location>
        <begin position="346"/>
        <end position="369"/>
    </location>
</feature>
<dbReference type="Pfam" id="PF01359">
    <property type="entry name" value="Transposase_1"/>
    <property type="match status" value="1"/>
</dbReference>
<accession>A0A085MQI7</accession>
<dbReference type="EMBL" id="KL367890">
    <property type="protein sequence ID" value="KFD59483.1"/>
    <property type="molecule type" value="Genomic_DNA"/>
</dbReference>
<sequence length="379" mass="41711">MATIFWHSDRVILTDFLEGERIVMASSYKALLRKLKTALARKRRGKLHLGVLFHHDNALAHSSRTVRTVLREFRWEVIPHAPYGPDVAPSDFFLFTKLKEHLKGTLFESMDDAKRAVSTWCNTQPPGFYKEGHLHSEEGLQTEDSSTDGHSVKRGNAGTRLTGKRLTSEAAQSASSADEAIIESEKHACAGKHSYSGTTNHMTTDDDISRVTTEGTDSTKPVAYTEVFTRHANDSQHATTSTTRRSDGSQRTSKKVQKPRIARSAPTNNNVAKHDETNAQEDSTPTAPPDRPDEATTQSVASEPGTTAQIRNLHDERKQRPYTTPRPGTTGKGKTSSKPTEHSTEGTETSKFTQKTEPTHADVTSSASRGPSEHATTHS</sequence>
<feature type="region of interest" description="Disordered" evidence="1">
    <location>
        <begin position="138"/>
        <end position="180"/>
    </location>
</feature>
<dbReference type="Proteomes" id="UP000030758">
    <property type="component" value="Unassembled WGS sequence"/>
</dbReference>
<evidence type="ECO:0000256" key="1">
    <source>
        <dbReference type="SAM" id="MobiDB-lite"/>
    </source>
</evidence>
<feature type="compositionally biased region" description="Polar residues" evidence="1">
    <location>
        <begin position="295"/>
        <end position="310"/>
    </location>
</feature>
<feature type="compositionally biased region" description="Basic residues" evidence="1">
    <location>
        <begin position="252"/>
        <end position="261"/>
    </location>
</feature>
<dbReference type="InterPro" id="IPR052709">
    <property type="entry name" value="Transposase-MT_Hybrid"/>
</dbReference>
<feature type="compositionally biased region" description="Polar residues" evidence="1">
    <location>
        <begin position="210"/>
        <end position="219"/>
    </location>
</feature>
<gene>
    <name evidence="2" type="ORF">M514_28338</name>
</gene>
<dbReference type="GO" id="GO:0003676">
    <property type="term" value="F:nucleic acid binding"/>
    <property type="evidence" value="ECO:0007669"/>
    <property type="project" value="InterPro"/>
</dbReference>
<dbReference type="Gene3D" id="3.30.420.10">
    <property type="entry name" value="Ribonuclease H-like superfamily/Ribonuclease H"/>
    <property type="match status" value="1"/>
</dbReference>
<dbReference type="PANTHER" id="PTHR46060">
    <property type="entry name" value="MARINER MOS1 TRANSPOSASE-LIKE PROTEIN"/>
    <property type="match status" value="1"/>
</dbReference>
<name>A0A085MQI7_9BILA</name>
<dbReference type="InterPro" id="IPR036397">
    <property type="entry name" value="RNaseH_sf"/>
</dbReference>
<feature type="compositionally biased region" description="Low complexity" evidence="1">
    <location>
        <begin position="168"/>
        <end position="179"/>
    </location>
</feature>
<proteinExistence type="predicted"/>
<feature type="region of interest" description="Disordered" evidence="1">
    <location>
        <begin position="192"/>
        <end position="379"/>
    </location>
</feature>
<dbReference type="InterPro" id="IPR001888">
    <property type="entry name" value="Transposase_1"/>
</dbReference>
<evidence type="ECO:0000313" key="2">
    <source>
        <dbReference type="EMBL" id="KFD59483.1"/>
    </source>
</evidence>